<dbReference type="InterPro" id="IPR029903">
    <property type="entry name" value="RmlD-like-bd"/>
</dbReference>
<keyword evidence="6 8" id="KW-0560">Oxidoreductase</keyword>
<evidence type="ECO:0000256" key="4">
    <source>
        <dbReference type="ARBA" id="ARBA00017099"/>
    </source>
</evidence>
<evidence type="ECO:0000313" key="8">
    <source>
        <dbReference type="EMBL" id="MDY8108875.1"/>
    </source>
</evidence>
<gene>
    <name evidence="8" type="primary">rfbD</name>
    <name evidence="8" type="ORF">U0C82_06920</name>
</gene>
<accession>A0ABU5I0M9</accession>
<dbReference type="Gene3D" id="3.90.25.10">
    <property type="entry name" value="UDP-galactose 4-epimerase, domain 1"/>
    <property type="match status" value="1"/>
</dbReference>
<dbReference type="InterPro" id="IPR005913">
    <property type="entry name" value="dTDP_dehydrorham_reduct"/>
</dbReference>
<reference evidence="8 9" key="1">
    <citation type="submission" date="2023-12" db="EMBL/GenBank/DDBJ databases">
        <title>Description of Novel Strain Fulvimarina sp. 2208YS6-2-32 isolated from Uroteuthis (Photololigo) edulis.</title>
        <authorList>
            <person name="Park J.-S."/>
        </authorList>
    </citation>
    <scope>NUCLEOTIDE SEQUENCE [LARGE SCALE GENOMIC DNA]</scope>
    <source>
        <strain evidence="8 9">2208YS6-2-32</strain>
    </source>
</reference>
<dbReference type="EC" id="1.1.1.133" evidence="3 6"/>
<evidence type="ECO:0000256" key="3">
    <source>
        <dbReference type="ARBA" id="ARBA00012929"/>
    </source>
</evidence>
<sequence length="306" mass="31966">MRMLVTGREGQVVTALRERAERAGIEIVTLGRPDLDLTASPEAVTAAVVKASAGVSVIVSAAAYTAVDKAEAEPDVAMAANGRGAGAVARAAVDLGVPVIHLSTDYVFDGEKNGAWLETDATNPIGVYGRSKLAGEDAVRAAGPRHVILRTAWVYSPFGQNFVKTMLRLAAAGRDSLNVVADQTGSPTSALDIADAILTIAATLEAEPGDEALYGTFHLAGTGQTNWADFARAIFEGARARGSVGADVVSIPTSQYPTPAARPKNSVLSTTRLSERHHVKLPSWQTSLATVLDRLIEAPSRADGKK</sequence>
<dbReference type="InterPro" id="IPR036291">
    <property type="entry name" value="NAD(P)-bd_dom_sf"/>
</dbReference>
<evidence type="ECO:0000313" key="9">
    <source>
        <dbReference type="Proteomes" id="UP001294412"/>
    </source>
</evidence>
<evidence type="ECO:0000256" key="5">
    <source>
        <dbReference type="ARBA" id="ARBA00048200"/>
    </source>
</evidence>
<feature type="domain" description="RmlD-like substrate binding" evidence="7">
    <location>
        <begin position="1"/>
        <end position="295"/>
    </location>
</feature>
<dbReference type="Pfam" id="PF04321">
    <property type="entry name" value="RmlD_sub_bind"/>
    <property type="match status" value="1"/>
</dbReference>
<dbReference type="GO" id="GO:0008831">
    <property type="term" value="F:dTDP-4-dehydrorhamnose reductase activity"/>
    <property type="evidence" value="ECO:0007669"/>
    <property type="project" value="UniProtKB-EC"/>
</dbReference>
<dbReference type="NCBIfam" id="TIGR01214">
    <property type="entry name" value="rmlD"/>
    <property type="match status" value="1"/>
</dbReference>
<dbReference type="RefSeq" id="WP_322186342.1">
    <property type="nucleotide sequence ID" value="NZ_JAXLPB010000002.1"/>
</dbReference>
<dbReference type="Gene3D" id="3.40.50.720">
    <property type="entry name" value="NAD(P)-binding Rossmann-like Domain"/>
    <property type="match status" value="1"/>
</dbReference>
<protein>
    <recommendedName>
        <fullName evidence="4 6">dTDP-4-dehydrorhamnose reductase</fullName>
        <ecNumber evidence="3 6">1.1.1.133</ecNumber>
    </recommendedName>
</protein>
<evidence type="ECO:0000256" key="6">
    <source>
        <dbReference type="RuleBase" id="RU364082"/>
    </source>
</evidence>
<dbReference type="EMBL" id="JAXLPB010000002">
    <property type="protein sequence ID" value="MDY8108875.1"/>
    <property type="molecule type" value="Genomic_DNA"/>
</dbReference>
<comment type="function">
    <text evidence="6">Catalyzes the reduction of dTDP-6-deoxy-L-lyxo-4-hexulose to yield dTDP-L-rhamnose.</text>
</comment>
<proteinExistence type="inferred from homology"/>
<evidence type="ECO:0000256" key="1">
    <source>
        <dbReference type="ARBA" id="ARBA00004781"/>
    </source>
</evidence>
<dbReference type="PANTHER" id="PTHR10491">
    <property type="entry name" value="DTDP-4-DEHYDRORHAMNOSE REDUCTASE"/>
    <property type="match status" value="1"/>
</dbReference>
<dbReference type="SUPFAM" id="SSF51735">
    <property type="entry name" value="NAD(P)-binding Rossmann-fold domains"/>
    <property type="match status" value="1"/>
</dbReference>
<dbReference type="CDD" id="cd05254">
    <property type="entry name" value="dTDP_HR_like_SDR_e"/>
    <property type="match status" value="1"/>
</dbReference>
<comment type="caution">
    <text evidence="8">The sequence shown here is derived from an EMBL/GenBank/DDBJ whole genome shotgun (WGS) entry which is preliminary data.</text>
</comment>
<name>A0ABU5I0M9_9HYPH</name>
<keyword evidence="6" id="KW-0521">NADP</keyword>
<comment type="catalytic activity">
    <reaction evidence="5 6">
        <text>dTDP-beta-L-rhamnose + NADP(+) = dTDP-4-dehydro-beta-L-rhamnose + NADPH + H(+)</text>
        <dbReference type="Rhea" id="RHEA:21796"/>
        <dbReference type="ChEBI" id="CHEBI:15378"/>
        <dbReference type="ChEBI" id="CHEBI:57510"/>
        <dbReference type="ChEBI" id="CHEBI:57783"/>
        <dbReference type="ChEBI" id="CHEBI:58349"/>
        <dbReference type="ChEBI" id="CHEBI:62830"/>
        <dbReference type="EC" id="1.1.1.133"/>
    </reaction>
</comment>
<organism evidence="8 9">
    <name type="scientific">Fulvimarina uroteuthidis</name>
    <dbReference type="NCBI Taxonomy" id="3098149"/>
    <lineage>
        <taxon>Bacteria</taxon>
        <taxon>Pseudomonadati</taxon>
        <taxon>Pseudomonadota</taxon>
        <taxon>Alphaproteobacteria</taxon>
        <taxon>Hyphomicrobiales</taxon>
        <taxon>Aurantimonadaceae</taxon>
        <taxon>Fulvimarina</taxon>
    </lineage>
</organism>
<dbReference type="Proteomes" id="UP001294412">
    <property type="component" value="Unassembled WGS sequence"/>
</dbReference>
<comment type="similarity">
    <text evidence="2 6">Belongs to the dTDP-4-dehydrorhamnose reductase family.</text>
</comment>
<evidence type="ECO:0000259" key="7">
    <source>
        <dbReference type="Pfam" id="PF04321"/>
    </source>
</evidence>
<comment type="pathway">
    <text evidence="1 6">Carbohydrate biosynthesis; dTDP-L-rhamnose biosynthesis.</text>
</comment>
<evidence type="ECO:0000256" key="2">
    <source>
        <dbReference type="ARBA" id="ARBA00010944"/>
    </source>
</evidence>
<dbReference type="PANTHER" id="PTHR10491:SF4">
    <property type="entry name" value="METHIONINE ADENOSYLTRANSFERASE 2 SUBUNIT BETA"/>
    <property type="match status" value="1"/>
</dbReference>
<keyword evidence="9" id="KW-1185">Reference proteome</keyword>
<comment type="cofactor">
    <cofactor evidence="6">
        <name>Mg(2+)</name>
        <dbReference type="ChEBI" id="CHEBI:18420"/>
    </cofactor>
    <text evidence="6">Binds 1 Mg(2+) ion per monomer.</text>
</comment>